<dbReference type="PIRSF" id="PIRSF006444">
    <property type="entry name" value="PaaK"/>
    <property type="match status" value="1"/>
</dbReference>
<evidence type="ECO:0000256" key="5">
    <source>
        <dbReference type="ARBA" id="ARBA00061566"/>
    </source>
</evidence>
<sequence length="395" mass="42927">MPTREALERVVERVRRTPLGERIPAGWEALTDLPFTTKEDLRRHYPLGLVTVPHEQLRRIHASSGSRGKPTIAAYTQHDLDVWSEVMADCLTMAGVQPGMVLHNAYGYGLFTGGLGFHQGAERIGALTIPVSGGVTARQALLLRDLRGQVLCSTPSYALHIAQGLREAGIGPDELALEIGLFGAEPWTEGMRDQLEAELGLVALNIYGLSEIVGPGVAAECPEGRDGLHVMEDHFLVEVIDPETGAPAPDGTDGELVFTTLTKEAMPLLRYRTGDIASLDREPCVCGRASARMSAVRGRRDDMLIIRGVNLYPSQIEEALLHVDGVAPHYQLIVERPGQLDELTVLCEGKGANLASRVKEAIREQVGVTVRVLVRPLGEIPRSEGKAVRVVDKRT</sequence>
<dbReference type="InterPro" id="IPR011880">
    <property type="entry name" value="PA_CoA_ligase"/>
</dbReference>
<dbReference type="PANTHER" id="PTHR43439">
    <property type="entry name" value="PHENYLACETATE-COENZYME A LIGASE"/>
    <property type="match status" value="1"/>
</dbReference>
<evidence type="ECO:0000256" key="3">
    <source>
        <dbReference type="ARBA" id="ARBA00022741"/>
    </source>
</evidence>
<feature type="domain" description="AMP-dependent ligase C-terminal" evidence="10">
    <location>
        <begin position="308"/>
        <end position="394"/>
    </location>
</feature>
<evidence type="ECO:0000256" key="7">
    <source>
        <dbReference type="ARBA" id="ARBA00068695"/>
    </source>
</evidence>
<dbReference type="FunFam" id="3.40.50.12780:FF:000016">
    <property type="entry name" value="Phenylacetate-coenzyme A ligase"/>
    <property type="match status" value="1"/>
</dbReference>
<comment type="pathway">
    <text evidence="4">Aromatic compound metabolism; phenylacetate degradation.</text>
</comment>
<comment type="caution">
    <text evidence="11">The sequence shown here is derived from an EMBL/GenBank/DDBJ whole genome shotgun (WGS) entry which is preliminary data.</text>
</comment>
<dbReference type="InterPro" id="IPR028154">
    <property type="entry name" value="AMP-dep_Lig_C"/>
</dbReference>
<dbReference type="GO" id="GO:0010124">
    <property type="term" value="P:phenylacetate catabolic process"/>
    <property type="evidence" value="ECO:0007669"/>
    <property type="project" value="InterPro"/>
</dbReference>
<dbReference type="InterPro" id="IPR042099">
    <property type="entry name" value="ANL_N_sf"/>
</dbReference>
<evidence type="ECO:0000256" key="1">
    <source>
        <dbReference type="ARBA" id="ARBA00011245"/>
    </source>
</evidence>
<dbReference type="RefSeq" id="WP_121251368.1">
    <property type="nucleotide sequence ID" value="NZ_RBIL01000001.1"/>
</dbReference>
<protein>
    <recommendedName>
        <fullName evidence="7">Phenylacetate-coenzyme A ligase</fullName>
        <ecNumber evidence="6">6.2.1.30</ecNumber>
    </recommendedName>
    <alternativeName>
        <fullName evidence="8">Phenylacetyl-CoA ligase</fullName>
    </alternativeName>
</protein>
<dbReference type="SUPFAM" id="SSF56801">
    <property type="entry name" value="Acetyl-CoA synthetase-like"/>
    <property type="match status" value="1"/>
</dbReference>
<dbReference type="InterPro" id="IPR000873">
    <property type="entry name" value="AMP-dep_synth/lig_dom"/>
</dbReference>
<comment type="subunit">
    <text evidence="1">Monomer.</text>
</comment>
<organism evidence="11 12">
    <name type="scientific">Solirubrobacter pauli</name>
    <dbReference type="NCBI Taxonomy" id="166793"/>
    <lineage>
        <taxon>Bacteria</taxon>
        <taxon>Bacillati</taxon>
        <taxon>Actinomycetota</taxon>
        <taxon>Thermoleophilia</taxon>
        <taxon>Solirubrobacterales</taxon>
        <taxon>Solirubrobacteraceae</taxon>
        <taxon>Solirubrobacter</taxon>
    </lineage>
</organism>
<feature type="domain" description="AMP-dependent synthetase/ligase" evidence="9">
    <location>
        <begin position="63"/>
        <end position="258"/>
    </location>
</feature>
<evidence type="ECO:0000259" key="9">
    <source>
        <dbReference type="Pfam" id="PF00501"/>
    </source>
</evidence>
<dbReference type="Gene3D" id="3.40.50.12780">
    <property type="entry name" value="N-terminal domain of ligase-like"/>
    <property type="match status" value="1"/>
</dbReference>
<evidence type="ECO:0000313" key="12">
    <source>
        <dbReference type="Proteomes" id="UP000278962"/>
    </source>
</evidence>
<dbReference type="PANTHER" id="PTHR43439:SF1">
    <property type="entry name" value="PHENYLACETATE-COENZYME A LIGASE"/>
    <property type="match status" value="1"/>
</dbReference>
<dbReference type="Proteomes" id="UP000278962">
    <property type="component" value="Unassembled WGS sequence"/>
</dbReference>
<dbReference type="GO" id="GO:0047475">
    <property type="term" value="F:phenylacetate-CoA ligase activity"/>
    <property type="evidence" value="ECO:0007669"/>
    <property type="project" value="UniProtKB-EC"/>
</dbReference>
<evidence type="ECO:0000259" key="10">
    <source>
        <dbReference type="Pfam" id="PF14535"/>
    </source>
</evidence>
<dbReference type="OrthoDB" id="580775at2"/>
<proteinExistence type="inferred from homology"/>
<dbReference type="GO" id="GO:0000166">
    <property type="term" value="F:nucleotide binding"/>
    <property type="evidence" value="ECO:0007669"/>
    <property type="project" value="UniProtKB-KW"/>
</dbReference>
<dbReference type="InterPro" id="IPR045851">
    <property type="entry name" value="AMP-bd_C_sf"/>
</dbReference>
<dbReference type="EC" id="6.2.1.30" evidence="6"/>
<name>A0A660LJQ7_9ACTN</name>
<reference evidence="11 12" key="1">
    <citation type="submission" date="2018-10" db="EMBL/GenBank/DDBJ databases">
        <title>Genomic Encyclopedia of Archaeal and Bacterial Type Strains, Phase II (KMG-II): from individual species to whole genera.</title>
        <authorList>
            <person name="Goeker M."/>
        </authorList>
    </citation>
    <scope>NUCLEOTIDE SEQUENCE [LARGE SCALE GENOMIC DNA]</scope>
    <source>
        <strain evidence="11 12">DSM 14954</strain>
    </source>
</reference>
<evidence type="ECO:0000256" key="2">
    <source>
        <dbReference type="ARBA" id="ARBA00022598"/>
    </source>
</evidence>
<keyword evidence="12" id="KW-1185">Reference proteome</keyword>
<dbReference type="InterPro" id="IPR051414">
    <property type="entry name" value="Adenylate-forming_Reductase"/>
</dbReference>
<dbReference type="AlphaFoldDB" id="A0A660LJQ7"/>
<evidence type="ECO:0000256" key="6">
    <source>
        <dbReference type="ARBA" id="ARBA00066629"/>
    </source>
</evidence>
<evidence type="ECO:0000256" key="4">
    <source>
        <dbReference type="ARBA" id="ARBA00060591"/>
    </source>
</evidence>
<evidence type="ECO:0000313" key="11">
    <source>
        <dbReference type="EMBL" id="RKQ93341.1"/>
    </source>
</evidence>
<evidence type="ECO:0000256" key="8">
    <source>
        <dbReference type="ARBA" id="ARBA00075111"/>
    </source>
</evidence>
<dbReference type="Gene3D" id="3.30.300.30">
    <property type="match status" value="1"/>
</dbReference>
<dbReference type="Pfam" id="PF14535">
    <property type="entry name" value="AMP-binding_C_2"/>
    <property type="match status" value="1"/>
</dbReference>
<keyword evidence="3" id="KW-0547">Nucleotide-binding</keyword>
<gene>
    <name evidence="11" type="ORF">C8N24_3203</name>
</gene>
<dbReference type="EMBL" id="RBIL01000001">
    <property type="protein sequence ID" value="RKQ93341.1"/>
    <property type="molecule type" value="Genomic_DNA"/>
</dbReference>
<dbReference type="Pfam" id="PF00501">
    <property type="entry name" value="AMP-binding"/>
    <property type="match status" value="1"/>
</dbReference>
<keyword evidence="2 11" id="KW-0436">Ligase</keyword>
<accession>A0A660LJQ7</accession>
<comment type="similarity">
    <text evidence="5">Belongs to the phenylacetyl-CoA ligase family.</text>
</comment>
<dbReference type="CDD" id="cd05913">
    <property type="entry name" value="PaaK"/>
    <property type="match status" value="1"/>
</dbReference>